<dbReference type="Pfam" id="PF12330">
    <property type="entry name" value="Haspin_kinase"/>
    <property type="match status" value="1"/>
</dbReference>
<dbReference type="SMART" id="SM01331">
    <property type="entry name" value="DUF3635"/>
    <property type="match status" value="1"/>
</dbReference>
<reference evidence="2 3" key="1">
    <citation type="submission" date="2023-02" db="EMBL/GenBank/DDBJ databases">
        <title>LHISI_Scaffold_Assembly.</title>
        <authorList>
            <person name="Stuart O.P."/>
            <person name="Cleave R."/>
            <person name="Magrath M.J.L."/>
            <person name="Mikheyev A.S."/>
        </authorList>
    </citation>
    <scope>NUCLEOTIDE SEQUENCE [LARGE SCALE GENOMIC DNA]</scope>
    <source>
        <strain evidence="2">Daus_M_001</strain>
        <tissue evidence="2">Leg muscle</tissue>
    </source>
</reference>
<evidence type="ECO:0000313" key="2">
    <source>
        <dbReference type="EMBL" id="KAJ8873808.1"/>
    </source>
</evidence>
<dbReference type="InterPro" id="IPR024604">
    <property type="entry name" value="GSG2_C"/>
</dbReference>
<dbReference type="EMBL" id="JARBHB010000010">
    <property type="protein sequence ID" value="KAJ8873808.1"/>
    <property type="molecule type" value="Genomic_DNA"/>
</dbReference>
<gene>
    <name evidence="2" type="ORF">PR048_024643</name>
</gene>
<keyword evidence="3" id="KW-1185">Reference proteome</keyword>
<dbReference type="Gene3D" id="1.10.510.10">
    <property type="entry name" value="Transferase(Phosphotransferase) domain 1"/>
    <property type="match status" value="1"/>
</dbReference>
<protein>
    <recommendedName>
        <fullName evidence="1">Serine/threonine-protein kinase haspin C-terminal domain-containing protein</fullName>
    </recommendedName>
</protein>
<sequence>MTSEVCQIFSDLSLDQDLFVPLEQCSDHQFEIYTLMWIAVQDDMKRFELETNIQWLHYLMDKLIKVSRYLQMKTKVHFEAKKKLQYLF</sequence>
<feature type="domain" description="Serine/threonine-protein kinase haspin C-terminal" evidence="1">
    <location>
        <begin position="16"/>
        <end position="88"/>
    </location>
</feature>
<organism evidence="2 3">
    <name type="scientific">Dryococelus australis</name>
    <dbReference type="NCBI Taxonomy" id="614101"/>
    <lineage>
        <taxon>Eukaryota</taxon>
        <taxon>Metazoa</taxon>
        <taxon>Ecdysozoa</taxon>
        <taxon>Arthropoda</taxon>
        <taxon>Hexapoda</taxon>
        <taxon>Insecta</taxon>
        <taxon>Pterygota</taxon>
        <taxon>Neoptera</taxon>
        <taxon>Polyneoptera</taxon>
        <taxon>Phasmatodea</taxon>
        <taxon>Verophasmatodea</taxon>
        <taxon>Anareolatae</taxon>
        <taxon>Phasmatidae</taxon>
        <taxon>Eurycanthinae</taxon>
        <taxon>Dryococelus</taxon>
    </lineage>
</organism>
<evidence type="ECO:0000313" key="3">
    <source>
        <dbReference type="Proteomes" id="UP001159363"/>
    </source>
</evidence>
<dbReference type="Proteomes" id="UP001159363">
    <property type="component" value="Chromosome 9"/>
</dbReference>
<comment type="caution">
    <text evidence="2">The sequence shown here is derived from an EMBL/GenBank/DDBJ whole genome shotgun (WGS) entry which is preliminary data.</text>
</comment>
<accession>A0ABQ9GP71</accession>
<proteinExistence type="predicted"/>
<name>A0ABQ9GP71_9NEOP</name>
<evidence type="ECO:0000259" key="1">
    <source>
        <dbReference type="SMART" id="SM01331"/>
    </source>
</evidence>